<organism evidence="1 2">
    <name type="scientific">Paramuricea clavata</name>
    <name type="common">Red gorgonian</name>
    <name type="synonym">Violescent sea-whip</name>
    <dbReference type="NCBI Taxonomy" id="317549"/>
    <lineage>
        <taxon>Eukaryota</taxon>
        <taxon>Metazoa</taxon>
        <taxon>Cnidaria</taxon>
        <taxon>Anthozoa</taxon>
        <taxon>Octocorallia</taxon>
        <taxon>Malacalcyonacea</taxon>
        <taxon>Plexauridae</taxon>
        <taxon>Paramuricea</taxon>
    </lineage>
</organism>
<proteinExistence type="predicted"/>
<dbReference type="SUPFAM" id="SSF56672">
    <property type="entry name" value="DNA/RNA polymerases"/>
    <property type="match status" value="1"/>
</dbReference>
<dbReference type="InterPro" id="IPR050951">
    <property type="entry name" value="Retrovirus_Pol_polyprotein"/>
</dbReference>
<dbReference type="InterPro" id="IPR043502">
    <property type="entry name" value="DNA/RNA_pol_sf"/>
</dbReference>
<dbReference type="PANTHER" id="PTHR37984:SF11">
    <property type="entry name" value="INTEGRASE CATALYTIC DOMAIN-CONTAINING PROTEIN"/>
    <property type="match status" value="1"/>
</dbReference>
<name>A0A7D9DJQ5_PARCT</name>
<dbReference type="PANTHER" id="PTHR37984">
    <property type="entry name" value="PROTEIN CBG26694"/>
    <property type="match status" value="1"/>
</dbReference>
<dbReference type="CDD" id="cd09274">
    <property type="entry name" value="RNase_HI_RT_Ty3"/>
    <property type="match status" value="1"/>
</dbReference>
<reference evidence="1" key="1">
    <citation type="submission" date="2020-04" db="EMBL/GenBank/DDBJ databases">
        <authorList>
            <person name="Alioto T."/>
            <person name="Alioto T."/>
            <person name="Gomez Garrido J."/>
        </authorList>
    </citation>
    <scope>NUCLEOTIDE SEQUENCE</scope>
    <source>
        <strain evidence="1">A484AB</strain>
    </source>
</reference>
<dbReference type="Pfam" id="PF17919">
    <property type="entry name" value="RT_RNaseH_2"/>
    <property type="match status" value="1"/>
</dbReference>
<evidence type="ECO:0000313" key="2">
    <source>
        <dbReference type="Proteomes" id="UP001152795"/>
    </source>
</evidence>
<comment type="caution">
    <text evidence="1">The sequence shown here is derived from an EMBL/GenBank/DDBJ whole genome shotgun (WGS) entry which is preliminary data.</text>
</comment>
<dbReference type="Proteomes" id="UP001152795">
    <property type="component" value="Unassembled WGS sequence"/>
</dbReference>
<keyword evidence="2" id="KW-1185">Reference proteome</keyword>
<accession>A0A7D9DJQ5</accession>
<sequence>MIVEGEDWIKLNSICPLDPMDTQKSNGKLEVHLIHLTNGMSNGLLIFPSDILHRYWTCMRFIPNYSNITESPRTLTKSDQPWTWTPQHQNAFDQLKHLLTNDTVLSYFNPNKEATIIVNASPVCLGTILCQNNYVVAYASRSLTPVEQRFSQTEREALGVLFACEHFHLCIYGAKFNVITGHKHLERIITNPAARSNARLERWALKLQPYHFTISYSPGKTNPADYLSRHPLATTHPSTASNQAEEYIAFLADHTTPKAMTVSEVKQSTRADHTLQAVIEALRNYFWHSTFETPSPLFHSLQDLHALYNIRDELSVSDDHDLLLRSHRLILPHALRKRVLHIVHEGHQGLTKTKQLLCEKFGSLESMDLRKS</sequence>
<dbReference type="InterPro" id="IPR043128">
    <property type="entry name" value="Rev_trsase/Diguanyl_cyclase"/>
</dbReference>
<dbReference type="EMBL" id="CACRXK020000994">
    <property type="protein sequence ID" value="CAB3986289.1"/>
    <property type="molecule type" value="Genomic_DNA"/>
</dbReference>
<dbReference type="AlphaFoldDB" id="A0A7D9DJQ5"/>
<dbReference type="InterPro" id="IPR041577">
    <property type="entry name" value="RT_RNaseH_2"/>
</dbReference>
<dbReference type="Gene3D" id="3.30.70.270">
    <property type="match status" value="1"/>
</dbReference>
<dbReference type="OrthoDB" id="10068564at2759"/>
<evidence type="ECO:0000313" key="1">
    <source>
        <dbReference type="EMBL" id="CAB3986289.1"/>
    </source>
</evidence>
<protein>
    <submittedName>
        <fullName evidence="1">Uncharacterized protein</fullName>
    </submittedName>
</protein>
<gene>
    <name evidence="1" type="ORF">PACLA_8A023795</name>
</gene>